<evidence type="ECO:0000256" key="7">
    <source>
        <dbReference type="RuleBase" id="RU365090"/>
    </source>
</evidence>
<dbReference type="Gene3D" id="3.40.980.10">
    <property type="entry name" value="MoaB/Mog-like domain"/>
    <property type="match status" value="1"/>
</dbReference>
<comment type="catalytic activity">
    <reaction evidence="6">
        <text>adenylyl-molybdopterin + molybdate = Mo-molybdopterin + AMP + H(+)</text>
        <dbReference type="Rhea" id="RHEA:35047"/>
        <dbReference type="ChEBI" id="CHEBI:15378"/>
        <dbReference type="ChEBI" id="CHEBI:36264"/>
        <dbReference type="ChEBI" id="CHEBI:62727"/>
        <dbReference type="ChEBI" id="CHEBI:71302"/>
        <dbReference type="ChEBI" id="CHEBI:456215"/>
        <dbReference type="EC" id="2.10.1.1"/>
    </reaction>
</comment>
<keyword evidence="7 9" id="KW-0808">Transferase</keyword>
<evidence type="ECO:0000256" key="6">
    <source>
        <dbReference type="ARBA" id="ARBA00047317"/>
    </source>
</evidence>
<keyword evidence="4 7" id="KW-0500">Molybdenum</keyword>
<organism evidence="9 10">
    <name type="scientific">Leucobacter triazinivorans</name>
    <dbReference type="NCBI Taxonomy" id="1784719"/>
    <lineage>
        <taxon>Bacteria</taxon>
        <taxon>Bacillati</taxon>
        <taxon>Actinomycetota</taxon>
        <taxon>Actinomycetes</taxon>
        <taxon>Micrococcales</taxon>
        <taxon>Microbacteriaceae</taxon>
        <taxon>Leucobacter</taxon>
    </lineage>
</organism>
<dbReference type="GO" id="GO:0061599">
    <property type="term" value="F:molybdopterin molybdotransferase activity"/>
    <property type="evidence" value="ECO:0007669"/>
    <property type="project" value="UniProtKB-UniRule"/>
</dbReference>
<dbReference type="NCBIfam" id="TIGR00177">
    <property type="entry name" value="molyb_syn"/>
    <property type="match status" value="1"/>
</dbReference>
<gene>
    <name evidence="9" type="ORF">EVS81_03075</name>
</gene>
<dbReference type="Gene3D" id="2.170.190.11">
    <property type="entry name" value="Molybdopterin biosynthesis moea protein, domain 3"/>
    <property type="match status" value="1"/>
</dbReference>
<evidence type="ECO:0000256" key="1">
    <source>
        <dbReference type="ARBA" id="ARBA00002901"/>
    </source>
</evidence>
<feature type="domain" description="MoaB/Mog" evidence="8">
    <location>
        <begin position="187"/>
        <end position="325"/>
    </location>
</feature>
<protein>
    <recommendedName>
        <fullName evidence="7">Molybdopterin molybdenumtransferase</fullName>
        <ecNumber evidence="7">2.10.1.1</ecNumber>
    </recommendedName>
</protein>
<comment type="function">
    <text evidence="1 7">Catalyzes the insertion of molybdate into adenylated molybdopterin with the concomitant release of AMP.</text>
</comment>
<evidence type="ECO:0000256" key="5">
    <source>
        <dbReference type="ARBA" id="ARBA00023150"/>
    </source>
</evidence>
<accession>A0A4P6KEU1</accession>
<dbReference type="SUPFAM" id="SSF63882">
    <property type="entry name" value="MoeA N-terminal region -like"/>
    <property type="match status" value="1"/>
</dbReference>
<dbReference type="Pfam" id="PF03454">
    <property type="entry name" value="MoeA_C"/>
    <property type="match status" value="1"/>
</dbReference>
<dbReference type="SUPFAM" id="SSF53218">
    <property type="entry name" value="Molybdenum cofactor biosynthesis proteins"/>
    <property type="match status" value="1"/>
</dbReference>
<dbReference type="EC" id="2.10.1.1" evidence="7"/>
<comment type="cofactor">
    <cofactor evidence="7">
        <name>Mg(2+)</name>
        <dbReference type="ChEBI" id="CHEBI:18420"/>
    </cofactor>
</comment>
<dbReference type="GO" id="GO:0005829">
    <property type="term" value="C:cytosol"/>
    <property type="evidence" value="ECO:0007669"/>
    <property type="project" value="TreeGrafter"/>
</dbReference>
<comment type="pathway">
    <text evidence="2 7">Cofactor biosynthesis; molybdopterin biosynthesis.</text>
</comment>
<dbReference type="OrthoDB" id="9804758at2"/>
<dbReference type="EMBL" id="CP035806">
    <property type="protein sequence ID" value="QBE47934.1"/>
    <property type="molecule type" value="Genomic_DNA"/>
</dbReference>
<dbReference type="FunFam" id="2.170.190.11:FF:000001">
    <property type="entry name" value="Molybdopterin molybdenumtransferase"/>
    <property type="match status" value="1"/>
</dbReference>
<evidence type="ECO:0000256" key="3">
    <source>
        <dbReference type="ARBA" id="ARBA00010763"/>
    </source>
</evidence>
<dbReference type="KEGG" id="ltr:EVS81_03075"/>
<dbReference type="CDD" id="cd00887">
    <property type="entry name" value="MoeA"/>
    <property type="match status" value="1"/>
</dbReference>
<dbReference type="InterPro" id="IPR036135">
    <property type="entry name" value="MoeA_linker/N_sf"/>
</dbReference>
<keyword evidence="10" id="KW-1185">Reference proteome</keyword>
<dbReference type="RefSeq" id="WP_130109083.1">
    <property type="nucleotide sequence ID" value="NZ_CP035806.1"/>
</dbReference>
<evidence type="ECO:0000256" key="4">
    <source>
        <dbReference type="ARBA" id="ARBA00022505"/>
    </source>
</evidence>
<dbReference type="SUPFAM" id="SSF63867">
    <property type="entry name" value="MoeA C-terminal domain-like"/>
    <property type="match status" value="1"/>
</dbReference>
<comment type="similarity">
    <text evidence="3 7">Belongs to the MoeA family.</text>
</comment>
<evidence type="ECO:0000256" key="2">
    <source>
        <dbReference type="ARBA" id="ARBA00005046"/>
    </source>
</evidence>
<name>A0A4P6KEU1_9MICO</name>
<dbReference type="AlphaFoldDB" id="A0A4P6KEU1"/>
<keyword evidence="5 7" id="KW-0501">Molybdenum cofactor biosynthesis</keyword>
<dbReference type="Gene3D" id="3.90.105.10">
    <property type="entry name" value="Molybdopterin biosynthesis moea protein, domain 2"/>
    <property type="match status" value="1"/>
</dbReference>
<dbReference type="Pfam" id="PF00994">
    <property type="entry name" value="MoCF_biosynth"/>
    <property type="match status" value="1"/>
</dbReference>
<dbReference type="InterPro" id="IPR036688">
    <property type="entry name" value="MoeA_C_domain_IV_sf"/>
</dbReference>
<dbReference type="SMART" id="SM00852">
    <property type="entry name" value="MoCF_biosynth"/>
    <property type="match status" value="1"/>
</dbReference>
<evidence type="ECO:0000259" key="8">
    <source>
        <dbReference type="SMART" id="SM00852"/>
    </source>
</evidence>
<dbReference type="PANTHER" id="PTHR10192">
    <property type="entry name" value="MOLYBDOPTERIN BIOSYNTHESIS PROTEIN"/>
    <property type="match status" value="1"/>
</dbReference>
<dbReference type="InterPro" id="IPR038987">
    <property type="entry name" value="MoeA-like"/>
</dbReference>
<dbReference type="PANTHER" id="PTHR10192:SF5">
    <property type="entry name" value="GEPHYRIN"/>
    <property type="match status" value="1"/>
</dbReference>
<reference evidence="9 10" key="1">
    <citation type="submission" date="2019-02" db="EMBL/GenBank/DDBJ databases">
        <authorList>
            <person name="Sun L."/>
            <person name="Pan D."/>
            <person name="Wu X."/>
        </authorList>
    </citation>
    <scope>NUCLEOTIDE SEQUENCE [LARGE SCALE GENOMIC DNA]</scope>
    <source>
        <strain evidence="9 10">JW-1</strain>
    </source>
</reference>
<dbReference type="InterPro" id="IPR005111">
    <property type="entry name" value="MoeA_C_domain_IV"/>
</dbReference>
<dbReference type="Gene3D" id="2.40.340.10">
    <property type="entry name" value="MoeA, C-terminal, domain IV"/>
    <property type="match status" value="1"/>
</dbReference>
<dbReference type="UniPathway" id="UPA00344"/>
<dbReference type="InterPro" id="IPR001453">
    <property type="entry name" value="MoaB/Mog_dom"/>
</dbReference>
<evidence type="ECO:0000313" key="10">
    <source>
        <dbReference type="Proteomes" id="UP000289260"/>
    </source>
</evidence>
<keyword evidence="7" id="KW-0479">Metal-binding</keyword>
<keyword evidence="7" id="KW-0460">Magnesium</keyword>
<dbReference type="InterPro" id="IPR036425">
    <property type="entry name" value="MoaB/Mog-like_dom_sf"/>
</dbReference>
<proteinExistence type="inferred from homology"/>
<dbReference type="Proteomes" id="UP000289260">
    <property type="component" value="Chromosome"/>
</dbReference>
<dbReference type="NCBIfam" id="NF045515">
    <property type="entry name" value="Glp_gephyrin"/>
    <property type="match status" value="1"/>
</dbReference>
<dbReference type="Pfam" id="PF03453">
    <property type="entry name" value="MoeA_N"/>
    <property type="match status" value="1"/>
</dbReference>
<dbReference type="GO" id="GO:0046872">
    <property type="term" value="F:metal ion binding"/>
    <property type="evidence" value="ECO:0007669"/>
    <property type="project" value="UniProtKB-UniRule"/>
</dbReference>
<dbReference type="InterPro" id="IPR005110">
    <property type="entry name" value="MoeA_linker/N"/>
</dbReference>
<evidence type="ECO:0000313" key="9">
    <source>
        <dbReference type="EMBL" id="QBE47934.1"/>
    </source>
</evidence>
<dbReference type="GO" id="GO:0006777">
    <property type="term" value="P:Mo-molybdopterin cofactor biosynthetic process"/>
    <property type="evidence" value="ECO:0007669"/>
    <property type="project" value="UniProtKB-UniRule"/>
</dbReference>
<sequence>MRISVEEHLSWILEASTPLPERVVAVHEAHGMILSETVRSRHPLPLWDNSAMDGYALRAADLATASERDPVELRIVGEVAAGSDADPTIAPGTAVRIMTGAPVPSTADAVVPVESTLSDRSDDVWAHRAVRVQAPARVGTNIRRRGEDVAAGSAIAHAGQPLGAARLAALAAAGAQQVRVRRRPRVAVIATGSELRGPGESLERGRIPESNSLLIAGLLRELGIEPVAVRRSADDAPGISRQLRELGAESDVVVTTGGVGPGRHDVVRIALEREERVRAVRVAVRPGQPQCAGRLSSGALVFALPGNPVSAAVSFELFVRPALLALQGRDDVQRIRVPARAAAGWRGAAGRLQVLPVVVADGPDGPSCVPAVDPSGVSHAVGGHGAANGYALVGADRGDVAPGDTVPVILVAP</sequence>